<keyword evidence="8" id="KW-1185">Reference proteome</keyword>
<dbReference type="OrthoDB" id="594134at2"/>
<dbReference type="GO" id="GO:0030170">
    <property type="term" value="F:pyridoxal phosphate binding"/>
    <property type="evidence" value="ECO:0007669"/>
    <property type="project" value="InterPro"/>
</dbReference>
<proteinExistence type="inferred from homology"/>
<dbReference type="Gene3D" id="1.10.10.10">
    <property type="entry name" value="Winged helix-like DNA-binding domain superfamily/Winged helix DNA-binding domain"/>
    <property type="match status" value="1"/>
</dbReference>
<dbReference type="InterPro" id="IPR036390">
    <property type="entry name" value="WH_DNA-bd_sf"/>
</dbReference>
<comment type="caution">
    <text evidence="7">The sequence shown here is derived from an EMBL/GenBank/DDBJ whole genome shotgun (WGS) entry which is preliminary data.</text>
</comment>
<dbReference type="PANTHER" id="PTHR46577">
    <property type="entry name" value="HTH-TYPE TRANSCRIPTIONAL REGULATORY PROTEIN GABR"/>
    <property type="match status" value="1"/>
</dbReference>
<keyword evidence="7" id="KW-0808">Transferase</keyword>
<dbReference type="CDD" id="cd00609">
    <property type="entry name" value="AAT_like"/>
    <property type="match status" value="1"/>
</dbReference>
<evidence type="ECO:0000256" key="2">
    <source>
        <dbReference type="ARBA" id="ARBA00022898"/>
    </source>
</evidence>
<keyword evidence="3" id="KW-0805">Transcription regulation</keyword>
<accession>A0A2P8E3L9</accession>
<dbReference type="InterPro" id="IPR004839">
    <property type="entry name" value="Aminotransferase_I/II_large"/>
</dbReference>
<dbReference type="SUPFAM" id="SSF53383">
    <property type="entry name" value="PLP-dependent transferases"/>
    <property type="match status" value="1"/>
</dbReference>
<dbReference type="SUPFAM" id="SSF46785">
    <property type="entry name" value="Winged helix' DNA-binding domain"/>
    <property type="match status" value="1"/>
</dbReference>
<dbReference type="InterPro" id="IPR015421">
    <property type="entry name" value="PyrdxlP-dep_Trfase_major"/>
</dbReference>
<evidence type="ECO:0000256" key="4">
    <source>
        <dbReference type="ARBA" id="ARBA00023125"/>
    </source>
</evidence>
<comment type="similarity">
    <text evidence="1">In the C-terminal section; belongs to the class-I pyridoxal-phosphate-dependent aminotransferase family.</text>
</comment>
<feature type="domain" description="HTH gntR-type" evidence="6">
    <location>
        <begin position="14"/>
        <end position="82"/>
    </location>
</feature>
<evidence type="ECO:0000256" key="1">
    <source>
        <dbReference type="ARBA" id="ARBA00005384"/>
    </source>
</evidence>
<gene>
    <name evidence="7" type="ORF">CLV30_10663</name>
</gene>
<dbReference type="InterPro" id="IPR036388">
    <property type="entry name" value="WH-like_DNA-bd_sf"/>
</dbReference>
<dbReference type="SMART" id="SM00345">
    <property type="entry name" value="HTH_GNTR"/>
    <property type="match status" value="1"/>
</dbReference>
<evidence type="ECO:0000256" key="3">
    <source>
        <dbReference type="ARBA" id="ARBA00023015"/>
    </source>
</evidence>
<dbReference type="Pfam" id="PF00392">
    <property type="entry name" value="GntR"/>
    <property type="match status" value="1"/>
</dbReference>
<keyword evidence="2" id="KW-0663">Pyridoxal phosphate</keyword>
<reference evidence="7 8" key="1">
    <citation type="submission" date="2018-03" db="EMBL/GenBank/DDBJ databases">
        <title>Genomic Encyclopedia of Archaeal and Bacterial Type Strains, Phase II (KMG-II): from individual species to whole genera.</title>
        <authorList>
            <person name="Goeker M."/>
        </authorList>
    </citation>
    <scope>NUCLEOTIDE SEQUENCE [LARGE SCALE GENOMIC DNA]</scope>
    <source>
        <strain evidence="7 8">DSM 45211</strain>
    </source>
</reference>
<dbReference type="Gene3D" id="3.40.640.10">
    <property type="entry name" value="Type I PLP-dependent aspartate aminotransferase-like (Major domain)"/>
    <property type="match status" value="1"/>
</dbReference>
<dbReference type="InterPro" id="IPR051446">
    <property type="entry name" value="HTH_trans_reg/aminotransferase"/>
</dbReference>
<dbReference type="Proteomes" id="UP000243528">
    <property type="component" value="Unassembled WGS sequence"/>
</dbReference>
<keyword evidence="7" id="KW-0032">Aminotransferase</keyword>
<protein>
    <submittedName>
        <fullName evidence="7">GntR family transcriptional regulator/MocR family aminotransferase</fullName>
    </submittedName>
</protein>
<dbReference type="CDD" id="cd07377">
    <property type="entry name" value="WHTH_GntR"/>
    <property type="match status" value="1"/>
</dbReference>
<keyword evidence="4" id="KW-0238">DNA-binding</keyword>
<dbReference type="PROSITE" id="PS50949">
    <property type="entry name" value="HTH_GNTR"/>
    <property type="match status" value="1"/>
</dbReference>
<dbReference type="EMBL" id="PYGE01000006">
    <property type="protein sequence ID" value="PSL04061.1"/>
    <property type="molecule type" value="Genomic_DNA"/>
</dbReference>
<keyword evidence="5" id="KW-0804">Transcription</keyword>
<organism evidence="7 8">
    <name type="scientific">Haloactinopolyspora alba</name>
    <dbReference type="NCBI Taxonomy" id="648780"/>
    <lineage>
        <taxon>Bacteria</taxon>
        <taxon>Bacillati</taxon>
        <taxon>Actinomycetota</taxon>
        <taxon>Actinomycetes</taxon>
        <taxon>Jiangellales</taxon>
        <taxon>Jiangellaceae</taxon>
        <taxon>Haloactinopolyspora</taxon>
    </lineage>
</organism>
<dbReference type="Pfam" id="PF00155">
    <property type="entry name" value="Aminotran_1_2"/>
    <property type="match status" value="1"/>
</dbReference>
<dbReference type="RefSeq" id="WP_106537090.1">
    <property type="nucleotide sequence ID" value="NZ_ML142900.1"/>
</dbReference>
<dbReference type="InterPro" id="IPR000524">
    <property type="entry name" value="Tscrpt_reg_HTH_GntR"/>
</dbReference>
<evidence type="ECO:0000256" key="5">
    <source>
        <dbReference type="ARBA" id="ARBA00023163"/>
    </source>
</evidence>
<dbReference type="GO" id="GO:0003700">
    <property type="term" value="F:DNA-binding transcription factor activity"/>
    <property type="evidence" value="ECO:0007669"/>
    <property type="project" value="InterPro"/>
</dbReference>
<evidence type="ECO:0000313" key="8">
    <source>
        <dbReference type="Proteomes" id="UP000243528"/>
    </source>
</evidence>
<dbReference type="GO" id="GO:0008483">
    <property type="term" value="F:transaminase activity"/>
    <property type="evidence" value="ECO:0007669"/>
    <property type="project" value="UniProtKB-KW"/>
</dbReference>
<sequence length="467" mass="49136">MPEVPVAVDRADPRPLSRQIADQLRDAAAHGVVRVGERLPSTRLLARSLLVSRTVTAAAYEQLYAEGWIVARHGAGTFVAAVPGASGAVGARDAADHPEAGAGAGVASGRAPGRCGREMVNLGVGSPWADGLLPAVWRRAWRRAADVSPDSVPVRDGDPQYREAVAEHLLRHRGLAVRGGSVLATAGTTAAAMELGAVLGHGCTVAVEEPGYQRAVAALRAAGARVVPAPVDADGIVVDALPVDVDAVYCTPAHQFPLGGRLPAARRIALVEWARRHGARIIEDDYDGELRYDVAPLPLLAAIGPDVVVQLGTTSKIISPTLGAGWMVAPPDVAEWVVRRRDSAGLRPPGAGQRVVAAMAETGDLAKHLRRVRRELAARRELVVQRLTGAALRVRGDRAGAHVTVPLPDAEAEHRLVATALDAGVRVEGLRRCFDGPPQLTGVTIGYAAPARREQLERALRIVVESL</sequence>
<dbReference type="GO" id="GO:0003677">
    <property type="term" value="F:DNA binding"/>
    <property type="evidence" value="ECO:0007669"/>
    <property type="project" value="UniProtKB-KW"/>
</dbReference>
<dbReference type="InterPro" id="IPR015424">
    <property type="entry name" value="PyrdxlP-dep_Trfase"/>
</dbReference>
<name>A0A2P8E3L9_9ACTN</name>
<evidence type="ECO:0000313" key="7">
    <source>
        <dbReference type="EMBL" id="PSL04061.1"/>
    </source>
</evidence>
<dbReference type="AlphaFoldDB" id="A0A2P8E3L9"/>
<dbReference type="PANTHER" id="PTHR46577:SF1">
    <property type="entry name" value="HTH-TYPE TRANSCRIPTIONAL REGULATORY PROTEIN GABR"/>
    <property type="match status" value="1"/>
</dbReference>
<evidence type="ECO:0000259" key="6">
    <source>
        <dbReference type="PROSITE" id="PS50949"/>
    </source>
</evidence>